<dbReference type="Pfam" id="PF07679">
    <property type="entry name" value="I-set"/>
    <property type="match status" value="2"/>
</dbReference>
<keyword evidence="13" id="KW-0393">Immunoglobulin domain</keyword>
<dbReference type="InterPro" id="IPR036179">
    <property type="entry name" value="Ig-like_dom_sf"/>
</dbReference>
<dbReference type="Gene3D" id="3.30.40.10">
    <property type="entry name" value="Zinc/RING finger domain, C3HC4 (zinc finger)"/>
    <property type="match status" value="1"/>
</dbReference>
<dbReference type="InterPro" id="IPR051118">
    <property type="entry name" value="LST-2"/>
</dbReference>
<feature type="compositionally biased region" description="Low complexity" evidence="16">
    <location>
        <begin position="726"/>
        <end position="738"/>
    </location>
</feature>
<comment type="function">
    <text evidence="14">Has a negative effect on cell proliferation.</text>
</comment>
<dbReference type="InterPro" id="IPR011011">
    <property type="entry name" value="Znf_FYVE_PHD"/>
</dbReference>
<evidence type="ECO:0000256" key="8">
    <source>
        <dbReference type="ARBA" id="ARBA00022989"/>
    </source>
</evidence>
<dbReference type="InterPro" id="IPR013083">
    <property type="entry name" value="Znf_RING/FYVE/PHD"/>
</dbReference>
<dbReference type="InterPro" id="IPR013783">
    <property type="entry name" value="Ig-like_fold"/>
</dbReference>
<reference evidence="19 20" key="1">
    <citation type="submission" date="2019-06" db="EMBL/GenBank/DDBJ databases">
        <title>Draft genomes of female and male turbot (Scophthalmus maximus).</title>
        <authorList>
            <person name="Xu H."/>
            <person name="Xu X.-W."/>
            <person name="Shao C."/>
            <person name="Chen S."/>
        </authorList>
    </citation>
    <scope>NUCLEOTIDE SEQUENCE [LARGE SCALE GENOMIC DNA]</scope>
    <source>
        <strain evidence="19">Ysfricsl-2016a</strain>
        <tissue evidence="19">Blood</tissue>
    </source>
</reference>
<feature type="region of interest" description="Disordered" evidence="16">
    <location>
        <begin position="721"/>
        <end position="830"/>
    </location>
</feature>
<dbReference type="FunFam" id="2.60.40.10:FF:000593">
    <property type="entry name" value="Fibroblast growth factor receptor-like 1"/>
    <property type="match status" value="1"/>
</dbReference>
<feature type="region of interest" description="Disordered" evidence="16">
    <location>
        <begin position="292"/>
        <end position="343"/>
    </location>
</feature>
<dbReference type="PANTHER" id="PTHR46465">
    <property type="entry name" value="LATERAL SIGNALING TARGET PROTEIN 2 HOMOLOG"/>
    <property type="match status" value="1"/>
</dbReference>
<comment type="caution">
    <text evidence="19">The sequence shown here is derived from an EMBL/GenBank/DDBJ whole genome shotgun (WGS) entry which is preliminary data.</text>
</comment>
<feature type="compositionally biased region" description="Low complexity" evidence="16">
    <location>
        <begin position="789"/>
        <end position="823"/>
    </location>
</feature>
<evidence type="ECO:0000256" key="1">
    <source>
        <dbReference type="ARBA" id="ARBA00004167"/>
    </source>
</evidence>
<keyword evidence="9 17" id="KW-0472">Membrane</keyword>
<dbReference type="FunFam" id="2.60.40.10:FF:000016">
    <property type="entry name" value="Fibroblast growth factor receptor"/>
    <property type="match status" value="1"/>
</dbReference>
<feature type="compositionally biased region" description="Basic and acidic residues" evidence="16">
    <location>
        <begin position="754"/>
        <end position="779"/>
    </location>
</feature>
<evidence type="ECO:0000256" key="5">
    <source>
        <dbReference type="ARBA" id="ARBA00022737"/>
    </source>
</evidence>
<feature type="region of interest" description="Disordered" evidence="16">
    <location>
        <begin position="671"/>
        <end position="702"/>
    </location>
</feature>
<dbReference type="InterPro" id="IPR013098">
    <property type="entry name" value="Ig_I-set"/>
</dbReference>
<dbReference type="InterPro" id="IPR003598">
    <property type="entry name" value="Ig_sub2"/>
</dbReference>
<keyword evidence="11" id="KW-0675">Receptor</keyword>
<keyword evidence="7" id="KW-0862">Zinc</keyword>
<evidence type="ECO:0000256" key="11">
    <source>
        <dbReference type="ARBA" id="ARBA00023170"/>
    </source>
</evidence>
<feature type="domain" description="Ig-like" evidence="18">
    <location>
        <begin position="1244"/>
        <end position="1352"/>
    </location>
</feature>
<dbReference type="PANTHER" id="PTHR46465:SF2">
    <property type="entry name" value="LATERAL SIGNALING TARGET PROTEIN 2 HOMOLOG"/>
    <property type="match status" value="1"/>
</dbReference>
<dbReference type="GO" id="GO:0031901">
    <property type="term" value="C:early endosome membrane"/>
    <property type="evidence" value="ECO:0007669"/>
    <property type="project" value="TreeGrafter"/>
</dbReference>
<evidence type="ECO:0000256" key="2">
    <source>
        <dbReference type="ARBA" id="ARBA00022692"/>
    </source>
</evidence>
<evidence type="ECO:0000256" key="14">
    <source>
        <dbReference type="ARBA" id="ARBA00053149"/>
    </source>
</evidence>
<evidence type="ECO:0000256" key="3">
    <source>
        <dbReference type="ARBA" id="ARBA00022723"/>
    </source>
</evidence>
<keyword evidence="4" id="KW-0732">Signal</keyword>
<feature type="domain" description="Ig-like" evidence="18">
    <location>
        <begin position="1054"/>
        <end position="1140"/>
    </location>
</feature>
<dbReference type="FunFam" id="2.60.40.10:FF:000246">
    <property type="entry name" value="Fibroblast growth factor receptor like 1"/>
    <property type="match status" value="1"/>
</dbReference>
<keyword evidence="8 17" id="KW-1133">Transmembrane helix</keyword>
<dbReference type="SUPFAM" id="SSF57903">
    <property type="entry name" value="FYVE/PHD zinc finger"/>
    <property type="match status" value="1"/>
</dbReference>
<gene>
    <name evidence="19" type="ORF">F2P81_003537</name>
</gene>
<evidence type="ECO:0000256" key="6">
    <source>
        <dbReference type="ARBA" id="ARBA00022771"/>
    </source>
</evidence>
<organism evidence="19 20">
    <name type="scientific">Scophthalmus maximus</name>
    <name type="common">Turbot</name>
    <name type="synonym">Psetta maxima</name>
    <dbReference type="NCBI Taxonomy" id="52904"/>
    <lineage>
        <taxon>Eukaryota</taxon>
        <taxon>Metazoa</taxon>
        <taxon>Chordata</taxon>
        <taxon>Craniata</taxon>
        <taxon>Vertebrata</taxon>
        <taxon>Euteleostomi</taxon>
        <taxon>Actinopterygii</taxon>
        <taxon>Neopterygii</taxon>
        <taxon>Teleostei</taxon>
        <taxon>Neoteleostei</taxon>
        <taxon>Acanthomorphata</taxon>
        <taxon>Carangaria</taxon>
        <taxon>Pleuronectiformes</taxon>
        <taxon>Pleuronectoidei</taxon>
        <taxon>Scophthalmidae</taxon>
        <taxon>Scophthalmus</taxon>
    </lineage>
</organism>
<feature type="domain" description="Ig-like" evidence="18">
    <location>
        <begin position="1145"/>
        <end position="1235"/>
    </location>
</feature>
<dbReference type="InterPro" id="IPR003599">
    <property type="entry name" value="Ig_sub"/>
</dbReference>
<dbReference type="InterPro" id="IPR000306">
    <property type="entry name" value="Znf_FYVE"/>
</dbReference>
<name>A0A6A4THQ3_SCOMX</name>
<keyword evidence="3" id="KW-0479">Metal-binding</keyword>
<keyword evidence="12" id="KW-0325">Glycoprotein</keyword>
<comment type="subcellular location">
    <subcellularLocation>
        <location evidence="1">Membrane</location>
        <topology evidence="1">Single-pass membrane protein</topology>
    </subcellularLocation>
</comment>
<dbReference type="GO" id="GO:0008270">
    <property type="term" value="F:zinc ion binding"/>
    <property type="evidence" value="ECO:0007669"/>
    <property type="project" value="UniProtKB-KW"/>
</dbReference>
<keyword evidence="2 17" id="KW-0812">Transmembrane</keyword>
<evidence type="ECO:0000256" key="9">
    <source>
        <dbReference type="ARBA" id="ARBA00023136"/>
    </source>
</evidence>
<dbReference type="SMART" id="SM00064">
    <property type="entry name" value="FYVE"/>
    <property type="match status" value="1"/>
</dbReference>
<evidence type="ECO:0000256" key="10">
    <source>
        <dbReference type="ARBA" id="ARBA00023157"/>
    </source>
</evidence>
<feature type="compositionally biased region" description="Polar residues" evidence="16">
    <location>
        <begin position="300"/>
        <end position="325"/>
    </location>
</feature>
<dbReference type="Pfam" id="PF01363">
    <property type="entry name" value="FYVE"/>
    <property type="match status" value="1"/>
</dbReference>
<feature type="compositionally biased region" description="Polar residues" evidence="16">
    <location>
        <begin position="405"/>
        <end position="417"/>
    </location>
</feature>
<evidence type="ECO:0000256" key="17">
    <source>
        <dbReference type="SAM" id="Phobius"/>
    </source>
</evidence>
<feature type="region of interest" description="Disordered" evidence="16">
    <location>
        <begin position="492"/>
        <end position="553"/>
    </location>
</feature>
<dbReference type="EMBL" id="VEVO01000003">
    <property type="protein sequence ID" value="KAF0044379.1"/>
    <property type="molecule type" value="Genomic_DNA"/>
</dbReference>
<evidence type="ECO:0000259" key="18">
    <source>
        <dbReference type="PROSITE" id="PS50835"/>
    </source>
</evidence>
<dbReference type="Pfam" id="PF13927">
    <property type="entry name" value="Ig_3"/>
    <property type="match status" value="1"/>
</dbReference>
<evidence type="ECO:0000256" key="7">
    <source>
        <dbReference type="ARBA" id="ARBA00022833"/>
    </source>
</evidence>
<evidence type="ECO:0000313" key="20">
    <source>
        <dbReference type="Proteomes" id="UP000438429"/>
    </source>
</evidence>
<keyword evidence="10" id="KW-1015">Disulfide bond</keyword>
<sequence>MNRFRKWLYKPKRTDPQLLAQFYYADEELNQVATELDSLDGRKDPQRCTLLVNQFRSCQDNVLNIINQIMDECIPNDRANRDFCVKFPEEIRHDNLAGQLWFGAECLAAGSIIMNREIESIAMRPLAKDLTRSLEEVRNITRDQALRDLNLYTDRMKDALRHFDSLFAEFELSYVSAMVPVKSPKEYYVQQEVIVLFCETVERALKLDYLTQDMIDDYEPALMFTIPRLAIVCGLVVYSEGPLNLHRKAEDMSELFRPFRTLLKKIRDLLQTLTEEELIMLERNLCISQGGELSTGEGPATNSVPAPIQEDQSSCSPANDTSNVESEGEQEHVAPYVCPSQEEELAEVEKGWEEVETEKGEEEQEQGLLCEEAEEAELACSMQYDEEELEQLNMMVYLVGDEMSTLLSPPSQGQSPARNPKRGEVGGSSGASSTDASPRRLLGIRGRTGIYVEEEDRVFFMDDLDAAGDHITSISREACSCVASPLKVPESACPGQRKLGPRPDSVRNGWYADTPSEQPCSQPRSQNTHCHNAKLPPCTTAPRSEPMPYTNGWEMGLEGTASETAEVIAHRMGGMKLSATVIFNPRSPSLTELAVDKLLLPRPTPSEIEPCSPLVATHCLLNSCVCCGSCEDGHDDTNITETTGLGLGLTLGLDKHSKTAAPSTVIQTSACRLPPRGHEPHSKGELTQVTLPSSRSSAEMLEEDSNSQLCEQCLVLAPGPGHHAQDCSSSGGDGSPPCNHQPRTVKRQQGSGGRHSDKEMDKDKPGTKEKRDAKEDSRRSSSFQNSPLSSVSGSDCESVSVTTCSLSTSSYSPSPVSSLTPSSGMSEDPDHREIQLAVEDAKVAARNKIRSRFHSSSDLIHRLFVCVADQLQTNYASDLRSILKTLFEVMATKCEEGDNDKKAGPVLRSAVLEDCALCQETISSSELAAKAREGQFEDPPDWVPDEACHSCIACKAPFTVIRRKHHCRSCGKEVWAYSSDEQHNASLNFFFFSSLVGNCSDTFRIFMLLKVHSDDLPQKDFGNMKLSRDSMDVLKIVLFVFEAVLLTDCARGPPRVSEKVAHRQTARLGSAIKLPCPVEGDPPPLIMWTKDGRNIHSGWIRFRILRMGLKIKEVEADDTGTYICKATNGFGSVNINYTLIVIMRPRFTQPAKMRKRVIARPVGSSVRLKCAAGGNPRPDIVWLKDDRPLSEREVGEGRQKKWTLSLRNLTPEHSGRYTCRVSNRAGEINATYKVEVIQRTNSKPVLTGTHPVNTTVDYGGTTSFQCKVRSDVKPVIQWLKRVESNEESRYNSTIEVGDHRFVVLPTGEVWSRPDGSYLNKLLITRAKEEDAGMYICLGANTMGYSFRSAFLTVLPDTNPPITPMFSPASSSLPWPVIIGIPAGIVFIFGTVLLWFCQSRKHCPPPSAPAAASQVLQSSHRLPYRERDRGCVAPSSSGPEKDCMSSVNYEEYLAQQQLLLSQGGPTLPPKIYPKIYTDIHTHTHSHVDGKVHQHQHIHFQC</sequence>
<evidence type="ECO:0000256" key="13">
    <source>
        <dbReference type="ARBA" id="ARBA00023319"/>
    </source>
</evidence>
<dbReference type="SUPFAM" id="SSF48726">
    <property type="entry name" value="Immunoglobulin"/>
    <property type="match status" value="3"/>
</dbReference>
<evidence type="ECO:0000256" key="15">
    <source>
        <dbReference type="ARBA" id="ARBA00074412"/>
    </source>
</evidence>
<dbReference type="SMART" id="SM00409">
    <property type="entry name" value="IG"/>
    <property type="match status" value="3"/>
</dbReference>
<accession>A0A6A4THQ3</accession>
<keyword evidence="5" id="KW-0677">Repeat</keyword>
<dbReference type="CDD" id="cd05856">
    <property type="entry name" value="IgI_2_FGFRL1-like"/>
    <property type="match status" value="1"/>
</dbReference>
<dbReference type="InterPro" id="IPR007110">
    <property type="entry name" value="Ig-like_dom"/>
</dbReference>
<dbReference type="PROSITE" id="PS50835">
    <property type="entry name" value="IG_LIKE"/>
    <property type="match status" value="3"/>
</dbReference>
<feature type="region of interest" description="Disordered" evidence="16">
    <location>
        <begin position="405"/>
        <end position="440"/>
    </location>
</feature>
<evidence type="ECO:0000313" key="19">
    <source>
        <dbReference type="EMBL" id="KAF0044379.1"/>
    </source>
</evidence>
<evidence type="ECO:0000256" key="4">
    <source>
        <dbReference type="ARBA" id="ARBA00022729"/>
    </source>
</evidence>
<keyword evidence="6" id="KW-0863">Zinc-finger</keyword>
<feature type="compositionally biased region" description="Polar residues" evidence="16">
    <location>
        <begin position="515"/>
        <end position="530"/>
    </location>
</feature>
<feature type="transmembrane region" description="Helical" evidence="17">
    <location>
        <begin position="1372"/>
        <end position="1396"/>
    </location>
</feature>
<dbReference type="Proteomes" id="UP000438429">
    <property type="component" value="Unassembled WGS sequence"/>
</dbReference>
<dbReference type="Gene3D" id="2.60.40.10">
    <property type="entry name" value="Immunoglobulins"/>
    <property type="match status" value="3"/>
</dbReference>
<feature type="compositionally biased region" description="Polar residues" evidence="16">
    <location>
        <begin position="685"/>
        <end position="697"/>
    </location>
</feature>
<protein>
    <recommendedName>
        <fullName evidence="15">Fibroblast growth factor receptor-like 1</fullName>
    </recommendedName>
</protein>
<proteinExistence type="predicted"/>
<evidence type="ECO:0000256" key="12">
    <source>
        <dbReference type="ARBA" id="ARBA00023180"/>
    </source>
</evidence>
<evidence type="ECO:0000256" key="16">
    <source>
        <dbReference type="SAM" id="MobiDB-lite"/>
    </source>
</evidence>
<dbReference type="SMART" id="SM00408">
    <property type="entry name" value="IGc2"/>
    <property type="match status" value="3"/>
</dbReference>